<evidence type="ECO:0000313" key="3">
    <source>
        <dbReference type="EMBL" id="PDV96532.1"/>
    </source>
</evidence>
<keyword evidence="1" id="KW-0812">Transmembrane</keyword>
<gene>
    <name evidence="3" type="ORF">A9Q02_20650</name>
</gene>
<name>A0A2H3KRT5_9CHLR</name>
<dbReference type="SUPFAM" id="SSF56601">
    <property type="entry name" value="beta-lactamase/transpeptidase-like"/>
    <property type="match status" value="1"/>
</dbReference>
<dbReference type="Pfam" id="PF00144">
    <property type="entry name" value="Beta-lactamase"/>
    <property type="match status" value="1"/>
</dbReference>
<sequence length="402" mass="45003">MKKGLLVLVTIMLGGGLLTLAGYLWLQNSPWGPALTLFADEKRAENFRAMDTIFPSHYIAPATPPEVWAFDYAVRPLPTDYQWQGETHAVADFLARTETTGLLVAQDGLMLHESYYLGNDATSPATSWSVAKSFLSAMVGMALAQGHIDAIDDPVTDYVPELRGSGYEDVPIKHILTMSSGVDFDEDYDNYFSDINMIFIRAFAMGTPMADTIAGLERVREPGTYNDYISADSMVLGLLLERATGQSVAAYLEETIWQPAGMATEAFWNLDRTGTEIAFCCLNATLHDYARFGRLYLNQGQRDGVQIIPSDWVAESTTPQGSHLEPGDNPDSFWTFGYGYQWWIPEEPDGEYVAIGVWGQSIYMYPRYNIVIVKSSTDYWFDENDHETVEVFRAIARHYGQP</sequence>
<protein>
    <recommendedName>
        <fullName evidence="2">Beta-lactamase-related domain-containing protein</fullName>
    </recommendedName>
</protein>
<proteinExistence type="predicted"/>
<dbReference type="InterPro" id="IPR050789">
    <property type="entry name" value="Diverse_Enzym_Activities"/>
</dbReference>
<dbReference type="EMBL" id="LYXE01000189">
    <property type="protein sequence ID" value="PDV96532.1"/>
    <property type="molecule type" value="Genomic_DNA"/>
</dbReference>
<dbReference type="InterPro" id="IPR001466">
    <property type="entry name" value="Beta-lactam-related"/>
</dbReference>
<dbReference type="Gene3D" id="3.40.710.10">
    <property type="entry name" value="DD-peptidase/beta-lactamase superfamily"/>
    <property type="match status" value="1"/>
</dbReference>
<dbReference type="PANTHER" id="PTHR43283:SF14">
    <property type="entry name" value="BLL8153 PROTEIN"/>
    <property type="match status" value="1"/>
</dbReference>
<evidence type="ECO:0000259" key="2">
    <source>
        <dbReference type="Pfam" id="PF00144"/>
    </source>
</evidence>
<evidence type="ECO:0000313" key="4">
    <source>
        <dbReference type="Proteomes" id="UP000220922"/>
    </source>
</evidence>
<comment type="caution">
    <text evidence="3">The sequence shown here is derived from an EMBL/GenBank/DDBJ whole genome shotgun (WGS) entry which is preliminary data.</text>
</comment>
<dbReference type="AlphaFoldDB" id="A0A2H3KRT5"/>
<accession>A0A2H3KRT5</accession>
<keyword evidence="4" id="KW-1185">Reference proteome</keyword>
<dbReference type="Proteomes" id="UP000220922">
    <property type="component" value="Unassembled WGS sequence"/>
</dbReference>
<feature type="domain" description="Beta-lactamase-related" evidence="2">
    <location>
        <begin position="93"/>
        <end position="377"/>
    </location>
</feature>
<feature type="transmembrane region" description="Helical" evidence="1">
    <location>
        <begin position="5"/>
        <end position="26"/>
    </location>
</feature>
<organism evidence="3 4">
    <name type="scientific">Candidatus Chloroploca asiatica</name>
    <dbReference type="NCBI Taxonomy" id="1506545"/>
    <lineage>
        <taxon>Bacteria</taxon>
        <taxon>Bacillati</taxon>
        <taxon>Chloroflexota</taxon>
        <taxon>Chloroflexia</taxon>
        <taxon>Chloroflexales</taxon>
        <taxon>Chloroflexineae</taxon>
        <taxon>Oscillochloridaceae</taxon>
        <taxon>Candidatus Chloroploca</taxon>
    </lineage>
</organism>
<reference evidence="3 4" key="1">
    <citation type="submission" date="2016-05" db="EMBL/GenBank/DDBJ databases">
        <authorList>
            <person name="Lavstsen T."/>
            <person name="Jespersen J.S."/>
        </authorList>
    </citation>
    <scope>NUCLEOTIDE SEQUENCE [LARGE SCALE GENOMIC DNA]</scope>
    <source>
        <strain evidence="3 4">B7-9</strain>
    </source>
</reference>
<keyword evidence="1" id="KW-1133">Transmembrane helix</keyword>
<keyword evidence="1" id="KW-0472">Membrane</keyword>
<dbReference type="InterPro" id="IPR012338">
    <property type="entry name" value="Beta-lactam/transpept-like"/>
</dbReference>
<evidence type="ECO:0000256" key="1">
    <source>
        <dbReference type="SAM" id="Phobius"/>
    </source>
</evidence>
<dbReference type="PANTHER" id="PTHR43283">
    <property type="entry name" value="BETA-LACTAMASE-RELATED"/>
    <property type="match status" value="1"/>
</dbReference>